<protein>
    <submittedName>
        <fullName evidence="1">Uncharacterized protein</fullName>
    </submittedName>
</protein>
<dbReference type="EMBL" id="GBRH01195377">
    <property type="protein sequence ID" value="JAE02519.1"/>
    <property type="molecule type" value="Transcribed_RNA"/>
</dbReference>
<accession>A0A0A9EU42</accession>
<reference evidence="1" key="2">
    <citation type="journal article" date="2015" name="Data Brief">
        <title>Shoot transcriptome of the giant reed, Arundo donax.</title>
        <authorList>
            <person name="Barrero R.A."/>
            <person name="Guerrero F.D."/>
            <person name="Moolhuijzen P."/>
            <person name="Goolsby J.A."/>
            <person name="Tidwell J."/>
            <person name="Bellgard S.E."/>
            <person name="Bellgard M.I."/>
        </authorList>
    </citation>
    <scope>NUCLEOTIDE SEQUENCE</scope>
    <source>
        <tissue evidence="1">Shoot tissue taken approximately 20 cm above the soil surface</tissue>
    </source>
</reference>
<sequence>MSCVMYYSFCILHYDESTLSLVALRISVPVLEHTESREGFCPCLVQLIFFGMFRRK</sequence>
<evidence type="ECO:0000313" key="1">
    <source>
        <dbReference type="EMBL" id="JAE02519.1"/>
    </source>
</evidence>
<dbReference type="AlphaFoldDB" id="A0A0A9EU42"/>
<name>A0A0A9EU42_ARUDO</name>
<proteinExistence type="predicted"/>
<organism evidence="1">
    <name type="scientific">Arundo donax</name>
    <name type="common">Giant reed</name>
    <name type="synonym">Donax arundinaceus</name>
    <dbReference type="NCBI Taxonomy" id="35708"/>
    <lineage>
        <taxon>Eukaryota</taxon>
        <taxon>Viridiplantae</taxon>
        <taxon>Streptophyta</taxon>
        <taxon>Embryophyta</taxon>
        <taxon>Tracheophyta</taxon>
        <taxon>Spermatophyta</taxon>
        <taxon>Magnoliopsida</taxon>
        <taxon>Liliopsida</taxon>
        <taxon>Poales</taxon>
        <taxon>Poaceae</taxon>
        <taxon>PACMAD clade</taxon>
        <taxon>Arundinoideae</taxon>
        <taxon>Arundineae</taxon>
        <taxon>Arundo</taxon>
    </lineage>
</organism>
<reference evidence="1" key="1">
    <citation type="submission" date="2014-09" db="EMBL/GenBank/DDBJ databases">
        <authorList>
            <person name="Magalhaes I.L.F."/>
            <person name="Oliveira U."/>
            <person name="Santos F.R."/>
            <person name="Vidigal T.H.D.A."/>
            <person name="Brescovit A.D."/>
            <person name="Santos A.J."/>
        </authorList>
    </citation>
    <scope>NUCLEOTIDE SEQUENCE</scope>
    <source>
        <tissue evidence="1">Shoot tissue taken approximately 20 cm above the soil surface</tissue>
    </source>
</reference>